<dbReference type="PANTHER" id="PTHR31144">
    <property type="entry name" value="UPF0602 PROTEIN C4ORF47"/>
    <property type="match status" value="1"/>
</dbReference>
<reference evidence="6 7" key="1">
    <citation type="submission" date="2021-06" db="EMBL/GenBank/DDBJ databases">
        <authorList>
            <person name="Palmer J.M."/>
        </authorList>
    </citation>
    <scope>NUCLEOTIDE SEQUENCE [LARGE SCALE GENOMIC DNA]</scope>
    <source>
        <strain evidence="6 7">GA_2019</strain>
        <tissue evidence="6">Muscle</tissue>
    </source>
</reference>
<evidence type="ECO:0000256" key="3">
    <source>
        <dbReference type="ARBA" id="ARBA00023212"/>
    </source>
</evidence>
<comment type="subcellular location">
    <subcellularLocation>
        <location evidence="1">Cytoplasm</location>
        <location evidence="1">Cytoskeleton</location>
        <location evidence="1">Microtubule organizing center</location>
        <location evidence="1">Centrosome</location>
    </subcellularLocation>
</comment>
<evidence type="ECO:0000256" key="4">
    <source>
        <dbReference type="ARBA" id="ARBA00035656"/>
    </source>
</evidence>
<dbReference type="PANTHER" id="PTHR31144:SF1">
    <property type="entry name" value="UPF0602 PROTEIN C4ORF47"/>
    <property type="match status" value="1"/>
</dbReference>
<keyword evidence="3" id="KW-0206">Cytoskeleton</keyword>
<accession>A0ABV0PDV2</accession>
<comment type="similarity">
    <text evidence="4">Belongs to the CFAP96 family.</text>
</comment>
<evidence type="ECO:0000256" key="1">
    <source>
        <dbReference type="ARBA" id="ARBA00004300"/>
    </source>
</evidence>
<comment type="caution">
    <text evidence="6">The sequence shown here is derived from an EMBL/GenBank/DDBJ whole genome shotgun (WGS) entry which is preliminary data.</text>
</comment>
<evidence type="ECO:0000256" key="2">
    <source>
        <dbReference type="ARBA" id="ARBA00022490"/>
    </source>
</evidence>
<sequence length="213" mass="23355">MQSAHGKSDMERLGVFMEMSYISVGDKYTSTNSRPFNESAYQSRQMQAGVTKQLCALQSGFFDKSFKRIFEKEALSEPLTLARRNRMQQAKRNIGKAFLPCSGTKKPCGSGSYYGTLSGPIEATSPLSVSKKVHHSPGRNIIGGMKAGTFDAYPSHSADPYVIRRSKPANKEPVFHPSPGPKSTPVKSIISVNVNRRINSTNYTSTIPAVMNP</sequence>
<name>A0ABV0PDV2_9TELE</name>
<dbReference type="Pfam" id="PF15239">
    <property type="entry name" value="CFAP96-like"/>
    <property type="match status" value="2"/>
</dbReference>
<keyword evidence="2" id="KW-0963">Cytoplasm</keyword>
<dbReference type="Proteomes" id="UP001476798">
    <property type="component" value="Unassembled WGS sequence"/>
</dbReference>
<evidence type="ECO:0000313" key="6">
    <source>
        <dbReference type="EMBL" id="MEQ2181653.1"/>
    </source>
</evidence>
<keyword evidence="7" id="KW-1185">Reference proteome</keyword>
<organism evidence="6 7">
    <name type="scientific">Goodea atripinnis</name>
    <dbReference type="NCBI Taxonomy" id="208336"/>
    <lineage>
        <taxon>Eukaryota</taxon>
        <taxon>Metazoa</taxon>
        <taxon>Chordata</taxon>
        <taxon>Craniata</taxon>
        <taxon>Vertebrata</taxon>
        <taxon>Euteleostomi</taxon>
        <taxon>Actinopterygii</taxon>
        <taxon>Neopterygii</taxon>
        <taxon>Teleostei</taxon>
        <taxon>Neoteleostei</taxon>
        <taxon>Acanthomorphata</taxon>
        <taxon>Ovalentaria</taxon>
        <taxon>Atherinomorphae</taxon>
        <taxon>Cyprinodontiformes</taxon>
        <taxon>Goodeidae</taxon>
        <taxon>Goodea</taxon>
    </lineage>
</organism>
<proteinExistence type="inferred from homology"/>
<evidence type="ECO:0000313" key="7">
    <source>
        <dbReference type="Proteomes" id="UP001476798"/>
    </source>
</evidence>
<dbReference type="InterPro" id="IPR029358">
    <property type="entry name" value="CFAP96"/>
</dbReference>
<protein>
    <recommendedName>
        <fullName evidence="5">Cilia-and flagella-associated protein 96</fullName>
    </recommendedName>
</protein>
<evidence type="ECO:0000256" key="5">
    <source>
        <dbReference type="ARBA" id="ARBA00035693"/>
    </source>
</evidence>
<gene>
    <name evidence="6" type="ORF">GOODEAATRI_013820</name>
</gene>
<dbReference type="EMBL" id="JAHRIO010070911">
    <property type="protein sequence ID" value="MEQ2181653.1"/>
    <property type="molecule type" value="Genomic_DNA"/>
</dbReference>